<dbReference type="Pfam" id="PF13704">
    <property type="entry name" value="Glyco_tranf_2_4"/>
    <property type="match status" value="1"/>
</dbReference>
<dbReference type="EMBL" id="NKUC01000012">
    <property type="protein sequence ID" value="PYD57116.1"/>
    <property type="molecule type" value="Genomic_DNA"/>
</dbReference>
<name>A0A318PUB7_KOMXY</name>
<comment type="caution">
    <text evidence="1">The sequence shown here is derived from an EMBL/GenBank/DDBJ whole genome shotgun (WGS) entry which is preliminary data.</text>
</comment>
<sequence>MSFRAAIITMVYNENYFLPLWCAYYGRQVGMENLYVIDHGSTDGSTDALPCNRLRIPRDCFDDGQRAAMISRLHESLLSFFDVVIYVDCDEFLVPRTDLFASLPDYLEKHRNHTVIRAVGVDVFPERPNMPAVNPSRPLLEQRPFGFINPWESKPVISYVPVLWAPGFHECDQPSYLDLDLWLFHMKNMDLDVSLRRLALTRSLKWSRASVQNGQGAHQRCSDEELINKFHQLMNRKSNMDLDSLPINEILSKGRTSDICQIPEQFMSF</sequence>
<accession>A0A318PUB7</accession>
<gene>
    <name evidence="1" type="ORF">CFR75_07730</name>
</gene>
<dbReference type="OrthoDB" id="835336at2"/>
<dbReference type="GO" id="GO:0016740">
    <property type="term" value="F:transferase activity"/>
    <property type="evidence" value="ECO:0007669"/>
    <property type="project" value="UniProtKB-KW"/>
</dbReference>
<dbReference type="SUPFAM" id="SSF53448">
    <property type="entry name" value="Nucleotide-diphospho-sugar transferases"/>
    <property type="match status" value="1"/>
</dbReference>
<keyword evidence="2" id="KW-1185">Reference proteome</keyword>
<dbReference type="InterPro" id="IPR029044">
    <property type="entry name" value="Nucleotide-diphossugar_trans"/>
</dbReference>
<dbReference type="STRING" id="1220579.GCA_001571345_02312"/>
<evidence type="ECO:0000313" key="1">
    <source>
        <dbReference type="EMBL" id="PYD57116.1"/>
    </source>
</evidence>
<reference evidence="1 2" key="1">
    <citation type="submission" date="2017-07" db="EMBL/GenBank/DDBJ databases">
        <title>A draft genome sequence of Komagataeibacter xylinus LMG 1515.</title>
        <authorList>
            <person name="Skraban J."/>
            <person name="Cleenwerck I."/>
            <person name="Vandamme P."/>
            <person name="Trcek J."/>
        </authorList>
    </citation>
    <scope>NUCLEOTIDE SEQUENCE [LARGE SCALE GENOMIC DNA]</scope>
    <source>
        <strain evidence="1 2">LMG 1515</strain>
    </source>
</reference>
<evidence type="ECO:0000313" key="2">
    <source>
        <dbReference type="Proteomes" id="UP000248257"/>
    </source>
</evidence>
<dbReference type="Proteomes" id="UP000248257">
    <property type="component" value="Unassembled WGS sequence"/>
</dbReference>
<organism evidence="1 2">
    <name type="scientific">Komagataeibacter xylinus</name>
    <name type="common">Gluconacetobacter xylinus</name>
    <dbReference type="NCBI Taxonomy" id="28448"/>
    <lineage>
        <taxon>Bacteria</taxon>
        <taxon>Pseudomonadati</taxon>
        <taxon>Pseudomonadota</taxon>
        <taxon>Alphaproteobacteria</taxon>
        <taxon>Acetobacterales</taxon>
        <taxon>Acetobacteraceae</taxon>
        <taxon>Komagataeibacter</taxon>
    </lineage>
</organism>
<protein>
    <submittedName>
        <fullName evidence="1">Glycosyltransferase family 2 protein</fullName>
    </submittedName>
</protein>
<dbReference type="RefSeq" id="WP_061275138.1">
    <property type="nucleotide sequence ID" value="NZ_CBCRXN010000032.1"/>
</dbReference>
<keyword evidence="1" id="KW-0808">Transferase</keyword>
<dbReference type="AlphaFoldDB" id="A0A318PUB7"/>
<proteinExistence type="predicted"/>